<dbReference type="GO" id="GO:0005524">
    <property type="term" value="F:ATP binding"/>
    <property type="evidence" value="ECO:0007669"/>
    <property type="project" value="UniProtKB-UniRule"/>
</dbReference>
<dbReference type="GO" id="GO:0005737">
    <property type="term" value="C:cytoplasm"/>
    <property type="evidence" value="ECO:0007669"/>
    <property type="project" value="TreeGrafter"/>
</dbReference>
<evidence type="ECO:0000256" key="8">
    <source>
        <dbReference type="ARBA" id="ARBA00047899"/>
    </source>
</evidence>
<sequence length="310" mass="34279">MASESLLTEAELQSDPKDVFDVISKLGEGSYGSVYKALHRRTGSLVALKIVPLDEGDLASISKEIDMVRDTRSPYLVRFHGSLVSGGNLYIVMECCVAGSVLDSMVLRKRTLSEPQIACVVRYVLQGLEYLHGLRKIHRDIKAGNILLDARGEAKLADFGVAAQLTDAVVKRNTVIGTPYWMAPEVIQEVGYGTSADIWSLGITVIEMAEGRPPHHNVHPMRAIFMIPTKPPPKFENESHYSSNMRDFLALCLVKDPSKRPSATQLLQHPFVKDSHNVSVMSEIVAETLELVESGALQRHVSCVLDSERW</sequence>
<evidence type="ECO:0000256" key="2">
    <source>
        <dbReference type="ARBA" id="ARBA00012513"/>
    </source>
</evidence>
<organism evidence="12 13">
    <name type="scientific">Gonapodya prolifera (strain JEL478)</name>
    <name type="common">Monoblepharis prolifera</name>
    <dbReference type="NCBI Taxonomy" id="1344416"/>
    <lineage>
        <taxon>Eukaryota</taxon>
        <taxon>Fungi</taxon>
        <taxon>Fungi incertae sedis</taxon>
        <taxon>Chytridiomycota</taxon>
        <taxon>Chytridiomycota incertae sedis</taxon>
        <taxon>Monoblepharidomycetes</taxon>
        <taxon>Monoblepharidales</taxon>
        <taxon>Gonapodyaceae</taxon>
        <taxon>Gonapodya</taxon>
    </lineage>
</organism>
<evidence type="ECO:0000256" key="1">
    <source>
        <dbReference type="ARBA" id="ARBA00008874"/>
    </source>
</evidence>
<keyword evidence="4" id="KW-0808">Transferase</keyword>
<evidence type="ECO:0000256" key="7">
    <source>
        <dbReference type="ARBA" id="ARBA00022840"/>
    </source>
</evidence>
<evidence type="ECO:0000256" key="6">
    <source>
        <dbReference type="ARBA" id="ARBA00022777"/>
    </source>
</evidence>
<dbReference type="EC" id="2.7.11.1" evidence="2"/>
<dbReference type="PROSITE" id="PS00107">
    <property type="entry name" value="PROTEIN_KINASE_ATP"/>
    <property type="match status" value="1"/>
</dbReference>
<dbReference type="PANTHER" id="PTHR48012">
    <property type="entry name" value="STERILE20-LIKE KINASE, ISOFORM B-RELATED"/>
    <property type="match status" value="1"/>
</dbReference>
<dbReference type="CDD" id="cd06612">
    <property type="entry name" value="STKc_MST1_2"/>
    <property type="match status" value="1"/>
</dbReference>
<dbReference type="FunFam" id="1.10.510.10:FF:001091">
    <property type="entry name" value="STE family protein kinase"/>
    <property type="match status" value="1"/>
</dbReference>
<gene>
    <name evidence="12" type="ORF">M427DRAFT_96633</name>
</gene>
<dbReference type="InterPro" id="IPR011009">
    <property type="entry name" value="Kinase-like_dom_sf"/>
</dbReference>
<accession>A0A139ALL3</accession>
<dbReference type="AlphaFoldDB" id="A0A139ALL3"/>
<evidence type="ECO:0000256" key="9">
    <source>
        <dbReference type="ARBA" id="ARBA00048679"/>
    </source>
</evidence>
<reference evidence="12 13" key="1">
    <citation type="journal article" date="2015" name="Genome Biol. Evol.">
        <title>Phylogenomic analyses indicate that early fungi evolved digesting cell walls of algal ancestors of land plants.</title>
        <authorList>
            <person name="Chang Y."/>
            <person name="Wang S."/>
            <person name="Sekimoto S."/>
            <person name="Aerts A.L."/>
            <person name="Choi C."/>
            <person name="Clum A."/>
            <person name="LaButti K.M."/>
            <person name="Lindquist E.A."/>
            <person name="Yee Ngan C."/>
            <person name="Ohm R.A."/>
            <person name="Salamov A.A."/>
            <person name="Grigoriev I.V."/>
            <person name="Spatafora J.W."/>
            <person name="Berbee M.L."/>
        </authorList>
    </citation>
    <scope>NUCLEOTIDE SEQUENCE [LARGE SCALE GENOMIC DNA]</scope>
    <source>
        <strain evidence="12 13">JEL478</strain>
    </source>
</reference>
<name>A0A139ALL3_GONPJ</name>
<dbReference type="PIRSF" id="PIRSF000654">
    <property type="entry name" value="Integrin-linked_kinase"/>
    <property type="match status" value="1"/>
</dbReference>
<dbReference type="OrthoDB" id="248923at2759"/>
<keyword evidence="5 10" id="KW-0547">Nucleotide-binding</keyword>
<keyword evidence="7 10" id="KW-0067">ATP-binding</keyword>
<evidence type="ECO:0000259" key="11">
    <source>
        <dbReference type="PROSITE" id="PS50011"/>
    </source>
</evidence>
<dbReference type="EMBL" id="KQ965745">
    <property type="protein sequence ID" value="KXS17677.1"/>
    <property type="molecule type" value="Genomic_DNA"/>
</dbReference>
<dbReference type="SUPFAM" id="SSF56112">
    <property type="entry name" value="Protein kinase-like (PK-like)"/>
    <property type="match status" value="1"/>
</dbReference>
<dbReference type="GO" id="GO:0004674">
    <property type="term" value="F:protein serine/threonine kinase activity"/>
    <property type="evidence" value="ECO:0007669"/>
    <property type="project" value="UniProtKB-KW"/>
</dbReference>
<evidence type="ECO:0000256" key="3">
    <source>
        <dbReference type="ARBA" id="ARBA00022527"/>
    </source>
</evidence>
<protein>
    <recommendedName>
        <fullName evidence="2">non-specific serine/threonine protein kinase</fullName>
        <ecNumber evidence="2">2.7.11.1</ecNumber>
    </recommendedName>
</protein>
<comment type="catalytic activity">
    <reaction evidence="8">
        <text>L-threonyl-[protein] + ATP = O-phospho-L-threonyl-[protein] + ADP + H(+)</text>
        <dbReference type="Rhea" id="RHEA:46608"/>
        <dbReference type="Rhea" id="RHEA-COMP:11060"/>
        <dbReference type="Rhea" id="RHEA-COMP:11605"/>
        <dbReference type="ChEBI" id="CHEBI:15378"/>
        <dbReference type="ChEBI" id="CHEBI:30013"/>
        <dbReference type="ChEBI" id="CHEBI:30616"/>
        <dbReference type="ChEBI" id="CHEBI:61977"/>
        <dbReference type="ChEBI" id="CHEBI:456216"/>
        <dbReference type="EC" id="2.7.11.1"/>
    </reaction>
</comment>
<evidence type="ECO:0000313" key="12">
    <source>
        <dbReference type="EMBL" id="KXS17677.1"/>
    </source>
</evidence>
<dbReference type="STRING" id="1344416.A0A139ALL3"/>
<feature type="domain" description="Protein kinase" evidence="11">
    <location>
        <begin position="20"/>
        <end position="272"/>
    </location>
</feature>
<keyword evidence="3" id="KW-0723">Serine/threonine-protein kinase</keyword>
<feature type="binding site" evidence="10">
    <location>
        <position position="49"/>
    </location>
    <ligand>
        <name>ATP</name>
        <dbReference type="ChEBI" id="CHEBI:30616"/>
    </ligand>
</feature>
<dbReference type="InterPro" id="IPR017441">
    <property type="entry name" value="Protein_kinase_ATP_BS"/>
</dbReference>
<comment type="catalytic activity">
    <reaction evidence="9">
        <text>L-seryl-[protein] + ATP = O-phospho-L-seryl-[protein] + ADP + H(+)</text>
        <dbReference type="Rhea" id="RHEA:17989"/>
        <dbReference type="Rhea" id="RHEA-COMP:9863"/>
        <dbReference type="Rhea" id="RHEA-COMP:11604"/>
        <dbReference type="ChEBI" id="CHEBI:15378"/>
        <dbReference type="ChEBI" id="CHEBI:29999"/>
        <dbReference type="ChEBI" id="CHEBI:30616"/>
        <dbReference type="ChEBI" id="CHEBI:83421"/>
        <dbReference type="ChEBI" id="CHEBI:456216"/>
        <dbReference type="EC" id="2.7.11.1"/>
    </reaction>
</comment>
<proteinExistence type="inferred from homology"/>
<dbReference type="Gene3D" id="1.10.510.10">
    <property type="entry name" value="Transferase(Phosphotransferase) domain 1"/>
    <property type="match status" value="1"/>
</dbReference>
<dbReference type="Proteomes" id="UP000070544">
    <property type="component" value="Unassembled WGS sequence"/>
</dbReference>
<dbReference type="InterPro" id="IPR050629">
    <property type="entry name" value="STE20/SPS1-PAK"/>
</dbReference>
<keyword evidence="13" id="KW-1185">Reference proteome</keyword>
<dbReference type="OMA" id="FENESHY"/>
<dbReference type="PANTHER" id="PTHR48012:SF10">
    <property type="entry name" value="FI20177P1"/>
    <property type="match status" value="1"/>
</dbReference>
<evidence type="ECO:0000256" key="5">
    <source>
        <dbReference type="ARBA" id="ARBA00022741"/>
    </source>
</evidence>
<dbReference type="PROSITE" id="PS50011">
    <property type="entry name" value="PROTEIN_KINASE_DOM"/>
    <property type="match status" value="1"/>
</dbReference>
<comment type="similarity">
    <text evidence="1">Belongs to the protein kinase superfamily. STE Ser/Thr protein kinase family. STE20 subfamily.</text>
</comment>
<keyword evidence="6 12" id="KW-0418">Kinase</keyword>
<dbReference type="InterPro" id="IPR000719">
    <property type="entry name" value="Prot_kinase_dom"/>
</dbReference>
<evidence type="ECO:0000256" key="10">
    <source>
        <dbReference type="PROSITE-ProRule" id="PRU10141"/>
    </source>
</evidence>
<evidence type="ECO:0000256" key="4">
    <source>
        <dbReference type="ARBA" id="ARBA00022679"/>
    </source>
</evidence>
<evidence type="ECO:0000313" key="13">
    <source>
        <dbReference type="Proteomes" id="UP000070544"/>
    </source>
</evidence>
<dbReference type="SMART" id="SM00220">
    <property type="entry name" value="S_TKc"/>
    <property type="match status" value="1"/>
</dbReference>
<dbReference type="Pfam" id="PF00069">
    <property type="entry name" value="Pkinase"/>
    <property type="match status" value="1"/>
</dbReference>